<evidence type="ECO:0000256" key="1">
    <source>
        <dbReference type="SAM" id="SignalP"/>
    </source>
</evidence>
<proteinExistence type="predicted"/>
<dbReference type="Proteomes" id="UP000606008">
    <property type="component" value="Unassembled WGS sequence"/>
</dbReference>
<evidence type="ECO:0000313" key="2">
    <source>
        <dbReference type="EMBL" id="NID09518.1"/>
    </source>
</evidence>
<feature type="chain" id="PRO_5046128502" description="Lipocalin-like domain-containing protein" evidence="1">
    <location>
        <begin position="26"/>
        <end position="146"/>
    </location>
</feature>
<organism evidence="2 3">
    <name type="scientific">Fibrivirga algicola</name>
    <dbReference type="NCBI Taxonomy" id="2950420"/>
    <lineage>
        <taxon>Bacteria</taxon>
        <taxon>Pseudomonadati</taxon>
        <taxon>Bacteroidota</taxon>
        <taxon>Cytophagia</taxon>
        <taxon>Cytophagales</taxon>
        <taxon>Spirosomataceae</taxon>
        <taxon>Fibrivirga</taxon>
    </lineage>
</organism>
<evidence type="ECO:0008006" key="4">
    <source>
        <dbReference type="Google" id="ProtNLM"/>
    </source>
</evidence>
<evidence type="ECO:0000313" key="3">
    <source>
        <dbReference type="Proteomes" id="UP000606008"/>
    </source>
</evidence>
<reference evidence="2" key="1">
    <citation type="submission" date="2024-05" db="EMBL/GenBank/DDBJ databases">
        <authorList>
            <person name="Jung D.-H."/>
        </authorList>
    </citation>
    <scope>NUCLEOTIDE SEQUENCE</scope>
    <source>
        <strain evidence="2">JA-25</strain>
    </source>
</reference>
<comment type="caution">
    <text evidence="2">The sequence shown here is derived from an EMBL/GenBank/DDBJ whole genome shotgun (WGS) entry which is preliminary data.</text>
</comment>
<gene>
    <name evidence="2" type="ORF">F7231_05005</name>
</gene>
<name>A0ABX0QC68_9BACT</name>
<accession>A0ABX0QC68</accession>
<dbReference type="EMBL" id="WAEL01000001">
    <property type="protein sequence ID" value="NID09518.1"/>
    <property type="molecule type" value="Genomic_DNA"/>
</dbReference>
<feature type="signal peptide" evidence="1">
    <location>
        <begin position="1"/>
        <end position="25"/>
    </location>
</feature>
<dbReference type="PROSITE" id="PS51257">
    <property type="entry name" value="PROKAR_LIPOPROTEIN"/>
    <property type="match status" value="1"/>
</dbReference>
<sequence>MKSATHFAKTMLAFMVSLLVFTSCKQNTDSTPAPVADLATRTAGQYTYSELSYGGKTLPASQTDMKGSIIVTRKTATTVNMVLDFRIKSTGDEFLVLTADDVQVTEAGDEVSFVYQGSTVGKLKANKLTISGEDDANVPFGISATK</sequence>
<keyword evidence="1" id="KW-0732">Signal</keyword>
<dbReference type="RefSeq" id="WP_085414410.1">
    <property type="nucleotide sequence ID" value="NZ_WAEL01000001.1"/>
</dbReference>
<protein>
    <recommendedName>
        <fullName evidence="4">Lipocalin-like domain-containing protein</fullName>
    </recommendedName>
</protein>
<keyword evidence="3" id="KW-1185">Reference proteome</keyword>